<gene>
    <name evidence="10" type="ORF">SAY86_003210</name>
</gene>
<dbReference type="GO" id="GO:0008083">
    <property type="term" value="F:growth factor activity"/>
    <property type="evidence" value="ECO:0007669"/>
    <property type="project" value="UniProtKB-UniRule"/>
</dbReference>
<accession>A0AAN7N3J3</accession>
<name>A0AAN7N3J3_TRANT</name>
<comment type="subcellular location">
    <subcellularLocation>
        <location evidence="1 9">Secreted</location>
    </subcellularLocation>
</comment>
<comment type="function">
    <text evidence="9">Promotes plant cell differentiation, organogenesis and somatic embryogenesis as well as cell proliferation.</text>
</comment>
<dbReference type="EMBL" id="JAXQNO010000001">
    <property type="protein sequence ID" value="KAK4803393.1"/>
    <property type="molecule type" value="Genomic_DNA"/>
</dbReference>
<evidence type="ECO:0000256" key="2">
    <source>
        <dbReference type="ARBA" id="ARBA00010781"/>
    </source>
</evidence>
<feature type="signal peptide" evidence="9">
    <location>
        <begin position="1"/>
        <end position="33"/>
    </location>
</feature>
<comment type="PTM">
    <text evidence="9">PSK-alpha is produced by endopeptidase digestion. PSK-beta is produced from PSK-alpha by exopeptidase digestion.</text>
</comment>
<evidence type="ECO:0000256" key="6">
    <source>
        <dbReference type="ARBA" id="ARBA00022729"/>
    </source>
</evidence>
<keyword evidence="7 9" id="KW-0221">Differentiation</keyword>
<evidence type="ECO:0000256" key="3">
    <source>
        <dbReference type="ARBA" id="ARBA00022473"/>
    </source>
</evidence>
<dbReference type="PANTHER" id="PTHR33285:SF55">
    <property type="entry name" value="PHYTOSULFOKINES 3"/>
    <property type="match status" value="1"/>
</dbReference>
<keyword evidence="6 9" id="KW-0732">Signal</keyword>
<keyword evidence="8 9" id="KW-0339">Growth factor</keyword>
<evidence type="ECO:0000313" key="10">
    <source>
        <dbReference type="EMBL" id="KAK4803393.1"/>
    </source>
</evidence>
<evidence type="ECO:0000256" key="7">
    <source>
        <dbReference type="ARBA" id="ARBA00022782"/>
    </source>
</evidence>
<dbReference type="Proteomes" id="UP001346149">
    <property type="component" value="Unassembled WGS sequence"/>
</dbReference>
<dbReference type="PANTHER" id="PTHR33285">
    <property type="entry name" value="PHYTOSULFOKINES 3"/>
    <property type="match status" value="1"/>
</dbReference>
<dbReference type="GO" id="GO:0005576">
    <property type="term" value="C:extracellular region"/>
    <property type="evidence" value="ECO:0007669"/>
    <property type="project" value="UniProtKB-SubCell"/>
</dbReference>
<dbReference type="Pfam" id="PF06404">
    <property type="entry name" value="PSK"/>
    <property type="match status" value="1"/>
</dbReference>
<keyword evidence="11" id="KW-1185">Reference proteome</keyword>
<comment type="similarity">
    <text evidence="2 9">Belongs to the phytosulfokine family.</text>
</comment>
<dbReference type="InterPro" id="IPR009438">
    <property type="entry name" value="Phytosulfokine"/>
</dbReference>
<evidence type="ECO:0000313" key="11">
    <source>
        <dbReference type="Proteomes" id="UP001346149"/>
    </source>
</evidence>
<keyword evidence="4 9" id="KW-0964">Secreted</keyword>
<evidence type="ECO:0000256" key="8">
    <source>
        <dbReference type="ARBA" id="ARBA00023030"/>
    </source>
</evidence>
<evidence type="ECO:0000256" key="1">
    <source>
        <dbReference type="ARBA" id="ARBA00004613"/>
    </source>
</evidence>
<comment type="PTM">
    <text evidence="9">Sulfation is important for activity and for the binding to a putative membrane receptor.</text>
</comment>
<dbReference type="GO" id="GO:0030154">
    <property type="term" value="P:cell differentiation"/>
    <property type="evidence" value="ECO:0007669"/>
    <property type="project" value="UniProtKB-UniRule"/>
</dbReference>
<dbReference type="AlphaFoldDB" id="A0AAN7N3J3"/>
<feature type="chain" id="PRO_5042668098" description="Phytosulfokine" evidence="9">
    <location>
        <begin position="34"/>
        <end position="93"/>
    </location>
</feature>
<evidence type="ECO:0000256" key="5">
    <source>
        <dbReference type="ARBA" id="ARBA00022641"/>
    </source>
</evidence>
<keyword evidence="3 9" id="KW-0217">Developmental protein</keyword>
<protein>
    <recommendedName>
        <fullName evidence="9">Phytosulfokine</fullName>
    </recommendedName>
    <component>
        <recommendedName>
            <fullName evidence="9">Phytosulfokine-alpha</fullName>
            <shortName evidence="9">PSK-alpha</shortName>
            <shortName evidence="9">Phytosulfokine-a</shortName>
        </recommendedName>
    </component>
    <component>
        <recommendedName>
            <fullName evidence="9">Phytosulfokine-beta</fullName>
            <shortName evidence="9">PSK-beta</shortName>
            <shortName evidence="9">Phytosulfokine-b</shortName>
        </recommendedName>
    </component>
</protein>
<keyword evidence="5 9" id="KW-0765">Sulfation</keyword>
<evidence type="ECO:0000256" key="4">
    <source>
        <dbReference type="ARBA" id="ARBA00022525"/>
    </source>
</evidence>
<organism evidence="10 11">
    <name type="scientific">Trapa natans</name>
    <name type="common">Water chestnut</name>
    <dbReference type="NCBI Taxonomy" id="22666"/>
    <lineage>
        <taxon>Eukaryota</taxon>
        <taxon>Viridiplantae</taxon>
        <taxon>Streptophyta</taxon>
        <taxon>Embryophyta</taxon>
        <taxon>Tracheophyta</taxon>
        <taxon>Spermatophyta</taxon>
        <taxon>Magnoliopsida</taxon>
        <taxon>eudicotyledons</taxon>
        <taxon>Gunneridae</taxon>
        <taxon>Pentapetalae</taxon>
        <taxon>rosids</taxon>
        <taxon>malvids</taxon>
        <taxon>Myrtales</taxon>
        <taxon>Lythraceae</taxon>
        <taxon>Trapa</taxon>
    </lineage>
</organism>
<sequence length="93" mass="10605">MMTTERLPWTSFRGRALLVMVLALFILSTFSRAARPNPVLPLSSPSESNKKAIESEEVEVEVNCETTGEEEECLMRRTLAAHIDYIYTQKQKN</sequence>
<evidence type="ECO:0000256" key="9">
    <source>
        <dbReference type="RuleBase" id="RU368031"/>
    </source>
</evidence>
<proteinExistence type="inferred from homology"/>
<dbReference type="GO" id="GO:0008283">
    <property type="term" value="P:cell population proliferation"/>
    <property type="evidence" value="ECO:0007669"/>
    <property type="project" value="UniProtKB-UniRule"/>
</dbReference>
<comment type="caution">
    <text evidence="10">The sequence shown here is derived from an EMBL/GenBank/DDBJ whole genome shotgun (WGS) entry which is preliminary data.</text>
</comment>
<reference evidence="10 11" key="1">
    <citation type="journal article" date="2023" name="Hortic Res">
        <title>Pangenome of water caltrop reveals structural variations and asymmetric subgenome divergence after allopolyploidization.</title>
        <authorList>
            <person name="Zhang X."/>
            <person name="Chen Y."/>
            <person name="Wang L."/>
            <person name="Yuan Y."/>
            <person name="Fang M."/>
            <person name="Shi L."/>
            <person name="Lu R."/>
            <person name="Comes H.P."/>
            <person name="Ma Y."/>
            <person name="Chen Y."/>
            <person name="Huang G."/>
            <person name="Zhou Y."/>
            <person name="Zheng Z."/>
            <person name="Qiu Y."/>
        </authorList>
    </citation>
    <scope>NUCLEOTIDE SEQUENCE [LARGE SCALE GENOMIC DNA]</scope>
    <source>
        <strain evidence="10">F231</strain>
    </source>
</reference>